<evidence type="ECO:0000313" key="4">
    <source>
        <dbReference type="Proteomes" id="UP001551582"/>
    </source>
</evidence>
<evidence type="ECO:0008006" key="5">
    <source>
        <dbReference type="Google" id="ProtNLM"/>
    </source>
</evidence>
<proteinExistence type="predicted"/>
<keyword evidence="4" id="KW-1185">Reference proteome</keyword>
<accession>A0ABV3E156</accession>
<feature type="transmembrane region" description="Helical" evidence="2">
    <location>
        <begin position="52"/>
        <end position="73"/>
    </location>
</feature>
<reference evidence="3 4" key="1">
    <citation type="submission" date="2024-06" db="EMBL/GenBank/DDBJ databases">
        <title>The Natural Products Discovery Center: Release of the First 8490 Sequenced Strains for Exploring Actinobacteria Biosynthetic Diversity.</title>
        <authorList>
            <person name="Kalkreuter E."/>
            <person name="Kautsar S.A."/>
            <person name="Yang D."/>
            <person name="Bader C.D."/>
            <person name="Teijaro C.N."/>
            <person name="Fluegel L."/>
            <person name="Davis C.M."/>
            <person name="Simpson J.R."/>
            <person name="Lauterbach L."/>
            <person name="Steele A.D."/>
            <person name="Gui C."/>
            <person name="Meng S."/>
            <person name="Li G."/>
            <person name="Viehrig K."/>
            <person name="Ye F."/>
            <person name="Su P."/>
            <person name="Kiefer A.F."/>
            <person name="Nichols A."/>
            <person name="Cepeda A.J."/>
            <person name="Yan W."/>
            <person name="Fan B."/>
            <person name="Jiang Y."/>
            <person name="Adhikari A."/>
            <person name="Zheng C.-J."/>
            <person name="Schuster L."/>
            <person name="Cowan T.M."/>
            <person name="Smanski M.J."/>
            <person name="Chevrette M.G."/>
            <person name="De Carvalho L.P.S."/>
            <person name="Shen B."/>
        </authorList>
    </citation>
    <scope>NUCLEOTIDE SEQUENCE [LARGE SCALE GENOMIC DNA]</scope>
    <source>
        <strain evidence="3 4">NPDC048274</strain>
    </source>
</reference>
<name>A0ABV3E156_9ACTN</name>
<keyword evidence="2" id="KW-0812">Transmembrane</keyword>
<evidence type="ECO:0000313" key="3">
    <source>
        <dbReference type="EMBL" id="MEU9350878.1"/>
    </source>
</evidence>
<dbReference type="Proteomes" id="UP001551582">
    <property type="component" value="Unassembled WGS sequence"/>
</dbReference>
<comment type="caution">
    <text evidence="3">The sequence shown here is derived from an EMBL/GenBank/DDBJ whole genome shotgun (WGS) entry which is preliminary data.</text>
</comment>
<keyword evidence="2" id="KW-1133">Transmembrane helix</keyword>
<feature type="compositionally biased region" description="Polar residues" evidence="1">
    <location>
        <begin position="83"/>
        <end position="94"/>
    </location>
</feature>
<feature type="region of interest" description="Disordered" evidence="1">
    <location>
        <begin position="1"/>
        <end position="30"/>
    </location>
</feature>
<dbReference type="EMBL" id="JBEZLS010000004">
    <property type="protein sequence ID" value="MEU9350878.1"/>
    <property type="molecule type" value="Genomic_DNA"/>
</dbReference>
<feature type="compositionally biased region" description="Basic and acidic residues" evidence="1">
    <location>
        <begin position="1"/>
        <end position="12"/>
    </location>
</feature>
<dbReference type="RefSeq" id="WP_359977552.1">
    <property type="nucleotide sequence ID" value="NZ_JBEZLS010000004.1"/>
</dbReference>
<evidence type="ECO:0000256" key="1">
    <source>
        <dbReference type="SAM" id="MobiDB-lite"/>
    </source>
</evidence>
<feature type="region of interest" description="Disordered" evidence="1">
    <location>
        <begin position="77"/>
        <end position="126"/>
    </location>
</feature>
<protein>
    <recommendedName>
        <fullName evidence="5">Serine/threonine protein kinase</fullName>
    </recommendedName>
</protein>
<evidence type="ECO:0000256" key="2">
    <source>
        <dbReference type="SAM" id="Phobius"/>
    </source>
</evidence>
<gene>
    <name evidence="3" type="ORF">AB0D65_07610</name>
</gene>
<sequence length="261" mass="26408">MSGEKPGARQEPRAPGFGQRAETGDNGFVVQGRDIDSRTFHTVNNNIRTTGWAGFVGLVVAAVCAVVLYAHFVDDAGGDPGRRSSSLPPDSTATDGPRAEGHATGGSGDTGAGSLPGAAEQRPVEPAEQWRGALVLDLYGKELDADPPVGNTSYIGGSDITVGNLGSTQVMAGGGVTVAQWKAAGRTPGHADCAEAAATTGSIAAPARQGAVLCVRTDEGRIARLVVTKLSDGFAPAVELDAVVWELSADAASAGTVPDTM</sequence>
<organism evidence="3 4">
    <name type="scientific">Streptomyces griseoloalbus</name>
    <dbReference type="NCBI Taxonomy" id="67303"/>
    <lineage>
        <taxon>Bacteria</taxon>
        <taxon>Bacillati</taxon>
        <taxon>Actinomycetota</taxon>
        <taxon>Actinomycetes</taxon>
        <taxon>Kitasatosporales</taxon>
        <taxon>Streptomycetaceae</taxon>
        <taxon>Streptomyces</taxon>
    </lineage>
</organism>
<keyword evidence="2" id="KW-0472">Membrane</keyword>